<gene>
    <name evidence="2" type="ORF">MUN78_12660</name>
</gene>
<organism evidence="2 3">
    <name type="scientific">Leucobacter allii</name>
    <dbReference type="NCBI Taxonomy" id="2932247"/>
    <lineage>
        <taxon>Bacteria</taxon>
        <taxon>Bacillati</taxon>
        <taxon>Actinomycetota</taxon>
        <taxon>Actinomycetes</taxon>
        <taxon>Micrococcales</taxon>
        <taxon>Microbacteriaceae</taxon>
        <taxon>Leucobacter</taxon>
    </lineage>
</organism>
<keyword evidence="3" id="KW-1185">Reference proteome</keyword>
<evidence type="ECO:0000259" key="1">
    <source>
        <dbReference type="PROSITE" id="PS51384"/>
    </source>
</evidence>
<protein>
    <submittedName>
        <fullName evidence="2">Siderophore-interacting protein</fullName>
    </submittedName>
</protein>
<name>A0ABY4FJW3_9MICO</name>
<evidence type="ECO:0000313" key="3">
    <source>
        <dbReference type="Proteomes" id="UP000831786"/>
    </source>
</evidence>
<dbReference type="InterPro" id="IPR013113">
    <property type="entry name" value="SIP_FAD-bd"/>
</dbReference>
<dbReference type="Proteomes" id="UP000831786">
    <property type="component" value="Chromosome"/>
</dbReference>
<dbReference type="PANTHER" id="PTHR30157:SF0">
    <property type="entry name" value="NADPH-DEPENDENT FERRIC-CHELATE REDUCTASE"/>
    <property type="match status" value="1"/>
</dbReference>
<dbReference type="PANTHER" id="PTHR30157">
    <property type="entry name" value="FERRIC REDUCTASE, NADPH-DEPENDENT"/>
    <property type="match status" value="1"/>
</dbReference>
<dbReference type="Pfam" id="PF04954">
    <property type="entry name" value="SIP"/>
    <property type="match status" value="1"/>
</dbReference>
<dbReference type="InterPro" id="IPR039261">
    <property type="entry name" value="FNR_nucleotide-bd"/>
</dbReference>
<dbReference type="Gene3D" id="2.40.30.10">
    <property type="entry name" value="Translation factors"/>
    <property type="match status" value="1"/>
</dbReference>
<dbReference type="Gene3D" id="3.40.50.80">
    <property type="entry name" value="Nucleotide-binding domain of ferredoxin-NADP reductase (FNR) module"/>
    <property type="match status" value="1"/>
</dbReference>
<dbReference type="EMBL" id="CP095045">
    <property type="protein sequence ID" value="UOQ56521.1"/>
    <property type="molecule type" value="Genomic_DNA"/>
</dbReference>
<dbReference type="InterPro" id="IPR007037">
    <property type="entry name" value="SIP_rossman_dom"/>
</dbReference>
<feature type="domain" description="FAD-binding FR-type" evidence="1">
    <location>
        <begin position="18"/>
        <end position="153"/>
    </location>
</feature>
<dbReference type="SUPFAM" id="SSF63380">
    <property type="entry name" value="Riboflavin synthase domain-like"/>
    <property type="match status" value="1"/>
</dbReference>
<dbReference type="RefSeq" id="WP_244726860.1">
    <property type="nucleotide sequence ID" value="NZ_CP095045.1"/>
</dbReference>
<dbReference type="InterPro" id="IPR017927">
    <property type="entry name" value="FAD-bd_FR_type"/>
</dbReference>
<evidence type="ECO:0000313" key="2">
    <source>
        <dbReference type="EMBL" id="UOQ56521.1"/>
    </source>
</evidence>
<dbReference type="InterPro" id="IPR039374">
    <property type="entry name" value="SIP_fam"/>
</dbReference>
<dbReference type="CDD" id="cd06193">
    <property type="entry name" value="siderophore_interacting"/>
    <property type="match status" value="1"/>
</dbReference>
<dbReference type="PROSITE" id="PS51384">
    <property type="entry name" value="FAD_FR"/>
    <property type="match status" value="1"/>
</dbReference>
<dbReference type="Pfam" id="PF08021">
    <property type="entry name" value="FAD_binding_9"/>
    <property type="match status" value="1"/>
</dbReference>
<proteinExistence type="predicted"/>
<sequence length="330" mass="34515">MSRETQSTPRERTALPPFHLVRAGVSAVERVSPSFARITFAGPGLADFGTPGATFDQRIKLVFPPDSGVLPELSGAGHDWYRAWLEVPEAERGSMRTYSIRELRAAGGGTEVVVDFVLHLEPGLTGPASRWADRAAVGDELILIGPRRGRSDGGGVEWDPGSADEVLLAGDETAAPAIARILEDAAETLRGAAYIEVPEAADRLPISAPAGVAVHWLVRGAAPHGSALLPAISAALGASTGDGEAEPTASAAAVSDAADPAQLLWETPQYSGSGEEIAAASAPHAGGYFWIAGESGVVTTLRRHLVKTLGIDRSRVAFMGYWRRGVAMRG</sequence>
<dbReference type="InterPro" id="IPR017938">
    <property type="entry name" value="Riboflavin_synthase-like_b-brl"/>
</dbReference>
<accession>A0ABY4FJW3</accession>
<reference evidence="2 3" key="1">
    <citation type="submission" date="2022-04" db="EMBL/GenBank/DDBJ databases">
        <title>Leucobacter sp. isolated from rhizosphere of garlic.</title>
        <authorList>
            <person name="Won M."/>
            <person name="Lee C.-M."/>
            <person name="Woen H.-Y."/>
            <person name="Kwon S.-W."/>
        </authorList>
    </citation>
    <scope>NUCLEOTIDE SEQUENCE [LARGE SCALE GENOMIC DNA]</scope>
    <source>
        <strain evidence="2 3">H21R-40</strain>
    </source>
</reference>